<evidence type="ECO:0000256" key="2">
    <source>
        <dbReference type="ARBA" id="ARBA00022729"/>
    </source>
</evidence>
<feature type="signal peptide" evidence="8">
    <location>
        <begin position="1"/>
        <end position="18"/>
    </location>
</feature>
<dbReference type="PANTHER" id="PTHR30429">
    <property type="entry name" value="D-METHIONINE-BINDING LIPOPROTEIN METQ"/>
    <property type="match status" value="1"/>
</dbReference>
<evidence type="ECO:0000256" key="1">
    <source>
        <dbReference type="ARBA" id="ARBA00004635"/>
    </source>
</evidence>
<dbReference type="Gene3D" id="3.40.190.10">
    <property type="entry name" value="Periplasmic binding protein-like II"/>
    <property type="match status" value="2"/>
</dbReference>
<evidence type="ECO:0000313" key="10">
    <source>
        <dbReference type="Proteomes" id="UP000248066"/>
    </source>
</evidence>
<reference evidence="9 10" key="1">
    <citation type="submission" date="2017-10" db="EMBL/GenBank/DDBJ databases">
        <title>Bacillus sp. nov., a halophilic bacterium isolated from a Yangshapao Lake.</title>
        <authorList>
            <person name="Wang H."/>
        </authorList>
    </citation>
    <scope>NUCLEOTIDE SEQUENCE [LARGE SCALE GENOMIC DNA]</scope>
    <source>
        <strain evidence="9 10">YSP-3</strain>
    </source>
</reference>
<evidence type="ECO:0000256" key="3">
    <source>
        <dbReference type="ARBA" id="ARBA00023136"/>
    </source>
</evidence>
<keyword evidence="4" id="KW-0564">Palmitate</keyword>
<dbReference type="InterPro" id="IPR004872">
    <property type="entry name" value="Lipoprotein_NlpA"/>
</dbReference>
<keyword evidence="10" id="KW-1185">Reference proteome</keyword>
<evidence type="ECO:0000256" key="7">
    <source>
        <dbReference type="PIRSR" id="PIRSR002854-1"/>
    </source>
</evidence>
<dbReference type="PROSITE" id="PS51257">
    <property type="entry name" value="PROKAR_LIPOPROTEIN"/>
    <property type="match status" value="1"/>
</dbReference>
<gene>
    <name evidence="9" type="ORF">CR205_15320</name>
</gene>
<dbReference type="Pfam" id="PF03180">
    <property type="entry name" value="Lipoprotein_9"/>
    <property type="match status" value="1"/>
</dbReference>
<dbReference type="CDD" id="cd13597">
    <property type="entry name" value="PBP2_lipoprotein_Tp32"/>
    <property type="match status" value="1"/>
</dbReference>
<dbReference type="OrthoDB" id="9812878at2"/>
<sequence length="281" mass="30229">MKKTFTFSAFALSAGILAACGGGNGDNGGAEGEGDNSTLVVGATNIPHSEILDFAAPLLEEEGIDLQIEVFNDYVMPNRALAAGELDANYFQHVPYLEDQMASNEDYDFVNAGGVHIEPIGVYSQEYGSLEELPDGAEVLMSDAPSDHGRILLMLEEEGVITLEDGAGTEATLDDIVDNPKNLDFQPDYEAALLPTAYENGEGDAVLINSNFALEANLDPNEDSIAIETSDLDNPYVNIITVRSGDEDNEQIQTLVEILRSEEVRDFIEEEYNGAVVPAGE</sequence>
<feature type="chain" id="PRO_5038902981" description="Lipoprotein" evidence="8">
    <location>
        <begin position="19"/>
        <end position="281"/>
    </location>
</feature>
<dbReference type="GO" id="GO:0016020">
    <property type="term" value="C:membrane"/>
    <property type="evidence" value="ECO:0007669"/>
    <property type="project" value="UniProtKB-SubCell"/>
</dbReference>
<evidence type="ECO:0000256" key="6">
    <source>
        <dbReference type="PIRNR" id="PIRNR002854"/>
    </source>
</evidence>
<evidence type="ECO:0000256" key="5">
    <source>
        <dbReference type="ARBA" id="ARBA00023288"/>
    </source>
</evidence>
<comment type="caution">
    <text evidence="9">The sequence shown here is derived from an EMBL/GenBank/DDBJ whole genome shotgun (WGS) entry which is preliminary data.</text>
</comment>
<protein>
    <recommendedName>
        <fullName evidence="6">Lipoprotein</fullName>
    </recommendedName>
</protein>
<evidence type="ECO:0000313" key="9">
    <source>
        <dbReference type="EMBL" id="PYZ95760.1"/>
    </source>
</evidence>
<dbReference type="SUPFAM" id="SSF53850">
    <property type="entry name" value="Periplasmic binding protein-like II"/>
    <property type="match status" value="1"/>
</dbReference>
<dbReference type="PANTHER" id="PTHR30429:SF0">
    <property type="entry name" value="METHIONINE-BINDING LIPOPROTEIN METQ"/>
    <property type="match status" value="1"/>
</dbReference>
<dbReference type="AlphaFoldDB" id="A0A2W0H6M5"/>
<keyword evidence="5 6" id="KW-0449">Lipoprotein</keyword>
<organism evidence="9 10">
    <name type="scientific">Alteribacter lacisalsi</name>
    <dbReference type="NCBI Taxonomy" id="2045244"/>
    <lineage>
        <taxon>Bacteria</taxon>
        <taxon>Bacillati</taxon>
        <taxon>Bacillota</taxon>
        <taxon>Bacilli</taxon>
        <taxon>Bacillales</taxon>
        <taxon>Bacillaceae</taxon>
        <taxon>Alteribacter</taxon>
    </lineage>
</organism>
<dbReference type="PIRSF" id="PIRSF002854">
    <property type="entry name" value="MetQ"/>
    <property type="match status" value="1"/>
</dbReference>
<evidence type="ECO:0000256" key="8">
    <source>
        <dbReference type="SAM" id="SignalP"/>
    </source>
</evidence>
<evidence type="ECO:0000256" key="4">
    <source>
        <dbReference type="ARBA" id="ARBA00023139"/>
    </source>
</evidence>
<name>A0A2W0H6M5_9BACI</name>
<accession>A0A2W0H6M5</accession>
<comment type="subcellular location">
    <subcellularLocation>
        <location evidence="1">Membrane</location>
        <topology evidence="1">Lipid-anchor</topology>
    </subcellularLocation>
</comment>
<keyword evidence="3" id="KW-0472">Membrane</keyword>
<feature type="lipid moiety-binding region" description="S-diacylglycerol cysteine" evidence="7">
    <location>
        <position position="20"/>
    </location>
</feature>
<proteinExistence type="inferred from homology"/>
<dbReference type="RefSeq" id="WP_110521037.1">
    <property type="nucleotide sequence ID" value="NZ_PDOF01000003.1"/>
</dbReference>
<keyword evidence="2 8" id="KW-0732">Signal</keyword>
<comment type="similarity">
    <text evidence="6">Belongs to the nlpA lipoprotein family.</text>
</comment>
<dbReference type="EMBL" id="PDOF01000003">
    <property type="protein sequence ID" value="PYZ95760.1"/>
    <property type="molecule type" value="Genomic_DNA"/>
</dbReference>
<dbReference type="Proteomes" id="UP000248066">
    <property type="component" value="Unassembled WGS sequence"/>
</dbReference>